<dbReference type="AlphaFoldDB" id="A0A8S1NXB1"/>
<reference evidence="2" key="1">
    <citation type="submission" date="2021-01" db="EMBL/GenBank/DDBJ databases">
        <authorList>
            <consortium name="Genoscope - CEA"/>
            <person name="William W."/>
        </authorList>
    </citation>
    <scope>NUCLEOTIDE SEQUENCE</scope>
</reference>
<keyword evidence="1" id="KW-0175">Coiled coil</keyword>
<evidence type="ECO:0000313" key="3">
    <source>
        <dbReference type="Proteomes" id="UP000692954"/>
    </source>
</evidence>
<dbReference type="Proteomes" id="UP000692954">
    <property type="component" value="Unassembled WGS sequence"/>
</dbReference>
<keyword evidence="3" id="KW-1185">Reference proteome</keyword>
<dbReference type="OrthoDB" id="296192at2759"/>
<feature type="coiled-coil region" evidence="1">
    <location>
        <begin position="522"/>
        <end position="556"/>
    </location>
</feature>
<organism evidence="2 3">
    <name type="scientific">Paramecium sonneborni</name>
    <dbReference type="NCBI Taxonomy" id="65129"/>
    <lineage>
        <taxon>Eukaryota</taxon>
        <taxon>Sar</taxon>
        <taxon>Alveolata</taxon>
        <taxon>Ciliophora</taxon>
        <taxon>Intramacronucleata</taxon>
        <taxon>Oligohymenophorea</taxon>
        <taxon>Peniculida</taxon>
        <taxon>Parameciidae</taxon>
        <taxon>Paramecium</taxon>
    </lineage>
</organism>
<proteinExistence type="predicted"/>
<comment type="caution">
    <text evidence="2">The sequence shown here is derived from an EMBL/GenBank/DDBJ whole genome shotgun (WGS) entry which is preliminary data.</text>
</comment>
<gene>
    <name evidence="2" type="ORF">PSON_ATCC_30995.1.T0620051</name>
</gene>
<name>A0A8S1NXB1_9CILI</name>
<protein>
    <submittedName>
        <fullName evidence="2">Uncharacterized protein</fullName>
    </submittedName>
</protein>
<sequence>MYKGYIEQMFKEFQVQPIYLPYKFQKNGGEGNIVIDIDLVKQLDQFIKKNMNQNNENTIQQFIRMFSVQLMLPLHVVDELLNNNQQNTQFQFEEEVSGDSPQKQSTNRMKQQNQLEDMIFISQIQQKSDKKPEEQVFVDEMKDLKQIVPIANLKQYPLGKNSITIRAKLFNKPIIEKEQLQIIGDYFLQFRDDSGMCQVYFTKNRIKDKFQFYYENLEVQNIYDVSEVEIHCYKQTYEIKVSSETQFKLYNKVPVLEQLQNALKNNMKNGEEIVVAAMVAEIGELRQQNKKLILYTLPIDNNTDYYKIPLILWDQHKLLNFKVGEVYVFEGVQLKMYTDVIELKSLRTRFKVYNETDNKYTDIIKSLNDQKQNWLQNTNQMIQIEKVVQTPVFISDIHKPSNCNCFNTVVKILKDKPAIFQMKIQKCVRQIIVTSDNNNSQIIELIGDRLCQKVYIAEEAIIFISYLQFVNNKIVANEFHTQIRVLPDDDIDYAEQIQLLKNPFTKPLSLSPNELELDKQNNIQQKNQIKIKINNNKDLENQKQIQSDNLKKGLEKNEIMNDIVPLLEGKTHQGRFNVLVQIDELFEVRYQKGNQKLQDLRISDESDSGKVTLWNNQIGDYKIGQTIRIDQIGYDNSKQEFKTTFHTKVSTNVPSKNIPIKQKRQNQKQLIIDGIEYQNFTYNQELKLINDIIKLQQNLLEELPYQYCRAMITEILVARLSQQCPQCTYTKLTQINDVYECSGQNGIKHIVSLPKIFCYLKCKLTDFTASIEVVFGDEICQQYIPQNIMNELYKNQMTVIPYFDCLMYKEFTFKLWLQKQKDQENKKIKIMKLFQTNYLKIIDSYL</sequence>
<evidence type="ECO:0000313" key="2">
    <source>
        <dbReference type="EMBL" id="CAD8094175.1"/>
    </source>
</evidence>
<evidence type="ECO:0000256" key="1">
    <source>
        <dbReference type="SAM" id="Coils"/>
    </source>
</evidence>
<accession>A0A8S1NXB1</accession>
<dbReference type="EMBL" id="CAJJDN010000062">
    <property type="protein sequence ID" value="CAD8094175.1"/>
    <property type="molecule type" value="Genomic_DNA"/>
</dbReference>